<feature type="compositionally biased region" description="Polar residues" evidence="1">
    <location>
        <begin position="187"/>
        <end position="198"/>
    </location>
</feature>
<evidence type="ECO:0000313" key="3">
    <source>
        <dbReference type="EMBL" id="RYQ93762.1"/>
    </source>
</evidence>
<dbReference type="EMBL" id="CP031001">
    <property type="protein sequence ID" value="QHN79826.1"/>
    <property type="molecule type" value="Genomic_DNA"/>
</dbReference>
<reference evidence="2 5" key="2">
    <citation type="submission" date="2020-01" db="EMBL/GenBank/DDBJ databases">
        <title>Genome sequence of Arachis hypogaea, cultivar Shitouqi.</title>
        <authorList>
            <person name="Zhuang W."/>
            <person name="Chen H."/>
            <person name="Varshney R."/>
            <person name="Wang D."/>
            <person name="Ming R."/>
        </authorList>
    </citation>
    <scope>NUCLEOTIDE SEQUENCE [LARGE SCALE GENOMIC DNA]</scope>
    <source>
        <tissue evidence="2">Young leaf</tissue>
    </source>
</reference>
<proteinExistence type="predicted"/>
<feature type="region of interest" description="Disordered" evidence="1">
    <location>
        <begin position="92"/>
        <end position="121"/>
    </location>
</feature>
<dbReference type="Proteomes" id="UP000464620">
    <property type="component" value="Chromosome B09"/>
</dbReference>
<accession>A0A444XVI3</accession>
<dbReference type="OrthoDB" id="10264870at2759"/>
<dbReference type="Pfam" id="PF12767">
    <property type="entry name" value="SAGA-Tad1"/>
    <property type="match status" value="1"/>
</dbReference>
<organism evidence="3 4">
    <name type="scientific">Arachis hypogaea</name>
    <name type="common">Peanut</name>
    <dbReference type="NCBI Taxonomy" id="3818"/>
    <lineage>
        <taxon>Eukaryota</taxon>
        <taxon>Viridiplantae</taxon>
        <taxon>Streptophyta</taxon>
        <taxon>Embryophyta</taxon>
        <taxon>Tracheophyta</taxon>
        <taxon>Spermatophyta</taxon>
        <taxon>Magnoliopsida</taxon>
        <taxon>eudicotyledons</taxon>
        <taxon>Gunneridae</taxon>
        <taxon>Pentapetalae</taxon>
        <taxon>rosids</taxon>
        <taxon>fabids</taxon>
        <taxon>Fabales</taxon>
        <taxon>Fabaceae</taxon>
        <taxon>Papilionoideae</taxon>
        <taxon>50 kb inversion clade</taxon>
        <taxon>dalbergioids sensu lato</taxon>
        <taxon>Dalbergieae</taxon>
        <taxon>Pterocarpus clade</taxon>
        <taxon>Arachis</taxon>
    </lineage>
</organism>
<dbReference type="PANTHER" id="PTHR21277:SF44">
    <property type="entry name" value="TRANSCRIPTIONAL REGULATOR OF RNA POLII, SAGA, SUBUNIT"/>
    <property type="match status" value="1"/>
</dbReference>
<dbReference type="Gramene" id="arahy.Tifrunner.gnm2.ann2.Ah19g547200.1">
    <property type="protein sequence ID" value="arahy.Tifrunner.gnm2.ann2.Ah19g547200.1-CDS-1"/>
    <property type="gene ID" value="arahy.Tifrunner.gnm2.ann2.Ah19g547200"/>
</dbReference>
<feature type="region of interest" description="Disordered" evidence="1">
    <location>
        <begin position="160"/>
        <end position="199"/>
    </location>
</feature>
<evidence type="ECO:0000313" key="4">
    <source>
        <dbReference type="Proteomes" id="UP000289738"/>
    </source>
</evidence>
<dbReference type="CDD" id="cd22933">
    <property type="entry name" value="HFD_HFI1"/>
    <property type="match status" value="1"/>
</dbReference>
<dbReference type="SMR" id="A0A444XVI3"/>
<sequence length="355" mass="39604">MILRRLGDMTISKRKYTRIDTLELKALLGRRVGHQRADKYFDQLRRLFSSKISKSEFDRVCIMVIGRENIPLHNQFIRAILKNACLAKFPPPPKPRGSARLGSVSSVEVSNGRQSSSILTPSGDALSRLAAQDLKFKARQNSLGKQQSLASDEFAFKTQEQQSATELNSLDSRAPVSVEDGEEVRQTAGSPSIQSRSPVTAPLGISMNLGCNRKLASNVSLCSKYYPETCHSMGDLPDTRSLRRRLEQKLEKEGLTVTVDCVNLLNNALDSYMKRLIESSLVLAGSRVGNEQIRLPSRQLINSNGMLPRRYMQTAPRLAKASILDFCLAMELNPQVLGPDWPMQLERISIRASEE</sequence>
<evidence type="ECO:0000313" key="5">
    <source>
        <dbReference type="Proteomes" id="UP000464620"/>
    </source>
</evidence>
<keyword evidence="4" id="KW-1185">Reference proteome</keyword>
<protein>
    <recommendedName>
        <fullName evidence="6">Transcriptional coactivator Hfi1/Transcriptional adapter 1</fullName>
    </recommendedName>
</protein>
<reference evidence="3 4" key="1">
    <citation type="submission" date="2019-01" db="EMBL/GenBank/DDBJ databases">
        <title>Sequencing of cultivated peanut Arachis hypogaea provides insights into genome evolution and oil improvement.</title>
        <authorList>
            <person name="Chen X."/>
        </authorList>
    </citation>
    <scope>NUCLEOTIDE SEQUENCE [LARGE SCALE GENOMIC DNA]</scope>
    <source>
        <strain evidence="4">cv. Fuhuasheng</strain>
        <strain evidence="3">GDAAS-fuhuasheng2018</strain>
        <tissue evidence="3">Leaves</tissue>
    </source>
</reference>
<dbReference type="GO" id="GO:0006357">
    <property type="term" value="P:regulation of transcription by RNA polymerase II"/>
    <property type="evidence" value="ECO:0007669"/>
    <property type="project" value="TreeGrafter"/>
</dbReference>
<dbReference type="Proteomes" id="UP000289738">
    <property type="component" value="Chromosome B09"/>
</dbReference>
<dbReference type="PANTHER" id="PTHR21277">
    <property type="entry name" value="TRANSCRIPTIONAL ADAPTER 1"/>
    <property type="match status" value="1"/>
</dbReference>
<dbReference type="EMBL" id="SDMP01000019">
    <property type="protein sequence ID" value="RYQ93762.1"/>
    <property type="molecule type" value="Genomic_DNA"/>
</dbReference>
<dbReference type="AlphaFoldDB" id="A0A444XVI3"/>
<gene>
    <name evidence="3" type="ORF">Ahy_B09g100003</name>
    <name evidence="2" type="ORF">DS421_19g673290</name>
</gene>
<evidence type="ECO:0000256" key="1">
    <source>
        <dbReference type="SAM" id="MobiDB-lite"/>
    </source>
</evidence>
<name>A0A444XVI3_ARAHY</name>
<dbReference type="InterPro" id="IPR024738">
    <property type="entry name" value="Hfi1/Tada1"/>
</dbReference>
<dbReference type="GO" id="GO:0000124">
    <property type="term" value="C:SAGA complex"/>
    <property type="evidence" value="ECO:0007669"/>
    <property type="project" value="TreeGrafter"/>
</dbReference>
<feature type="compositionally biased region" description="Polar residues" evidence="1">
    <location>
        <begin position="160"/>
        <end position="171"/>
    </location>
</feature>
<evidence type="ECO:0000313" key="2">
    <source>
        <dbReference type="EMBL" id="QHN79826.1"/>
    </source>
</evidence>
<dbReference type="STRING" id="3818.A0A444XVI3"/>
<evidence type="ECO:0008006" key="6">
    <source>
        <dbReference type="Google" id="ProtNLM"/>
    </source>
</evidence>
<dbReference type="GO" id="GO:0003713">
    <property type="term" value="F:transcription coactivator activity"/>
    <property type="evidence" value="ECO:0007669"/>
    <property type="project" value="TreeGrafter"/>
</dbReference>
<feature type="compositionally biased region" description="Polar residues" evidence="1">
    <location>
        <begin position="103"/>
        <end position="120"/>
    </location>
</feature>